<dbReference type="PROSITE" id="PS50157">
    <property type="entry name" value="ZINC_FINGER_C2H2_2"/>
    <property type="match status" value="1"/>
</dbReference>
<dbReference type="InterPro" id="IPR013087">
    <property type="entry name" value="Znf_C2H2_type"/>
</dbReference>
<sequence length="52" mass="6028">MNNYICTTCGVQYPENEEAPSHCKICNEERPYVNPIGQSWITLETMQNSNLY</sequence>
<comment type="caution">
    <text evidence="2">The sequence shown here is derived from an EMBL/GenBank/DDBJ whole genome shotgun (WGS) entry which is preliminary data.</text>
</comment>
<feature type="domain" description="C2H2-type" evidence="1">
    <location>
        <begin position="4"/>
        <end position="31"/>
    </location>
</feature>
<dbReference type="SUPFAM" id="SSF57802">
    <property type="entry name" value="Rubredoxin-like"/>
    <property type="match status" value="1"/>
</dbReference>
<protein>
    <recommendedName>
        <fullName evidence="1">C2H2-type domain-containing protein</fullName>
    </recommendedName>
</protein>
<evidence type="ECO:0000259" key="1">
    <source>
        <dbReference type="PROSITE" id="PS50157"/>
    </source>
</evidence>
<proteinExistence type="predicted"/>
<evidence type="ECO:0000313" key="3">
    <source>
        <dbReference type="Proteomes" id="UP000013989"/>
    </source>
</evidence>
<gene>
    <name evidence="2" type="ORF">IGU_04770</name>
</gene>
<name>A0A9W5QF99_BACCE</name>
<reference evidence="2 3" key="1">
    <citation type="submission" date="2012-12" db="EMBL/GenBank/DDBJ databases">
        <title>The Genome Sequence of Bacillus cereus ISP2954.</title>
        <authorList>
            <consortium name="The Broad Institute Genome Sequencing Platform"/>
            <consortium name="The Broad Institute Genome Sequencing Center for Infectious Disease"/>
            <person name="Feldgarden M."/>
            <person name="Van der Auwera G.A."/>
            <person name="Mahillon J."/>
            <person name="Duprez V."/>
            <person name="Timmery S."/>
            <person name="Mattelet C."/>
            <person name="Dierick K."/>
            <person name="Sun M."/>
            <person name="Yu Z."/>
            <person name="Zhu L."/>
            <person name="Hu X."/>
            <person name="Shank E.B."/>
            <person name="Swiecicka I."/>
            <person name="Hansen B.M."/>
            <person name="Andrup L."/>
            <person name="Walker B."/>
            <person name="Young S.K."/>
            <person name="Zeng Q."/>
            <person name="Gargeya S."/>
            <person name="Fitzgerald M."/>
            <person name="Haas B."/>
            <person name="Abouelleil A."/>
            <person name="Alvarado L."/>
            <person name="Arachchi H.M."/>
            <person name="Berlin A.M."/>
            <person name="Chapman S.B."/>
            <person name="Dewar J."/>
            <person name="Goldberg J."/>
            <person name="Griggs A."/>
            <person name="Gujja S."/>
            <person name="Hansen M."/>
            <person name="Howarth C."/>
            <person name="Imamovic A."/>
            <person name="Larimer J."/>
            <person name="McCowan C."/>
            <person name="Murphy C."/>
            <person name="Neiman D."/>
            <person name="Pearson M."/>
            <person name="Priest M."/>
            <person name="Roberts A."/>
            <person name="Saif S."/>
            <person name="Shea T."/>
            <person name="Sisk P."/>
            <person name="Sykes S."/>
            <person name="Wortman J."/>
            <person name="Nusbaum C."/>
            <person name="Birren B."/>
        </authorList>
    </citation>
    <scope>NUCLEOTIDE SEQUENCE [LARGE SCALE GENOMIC DNA]</scope>
    <source>
        <strain evidence="2 3">ISP2954</strain>
    </source>
</reference>
<dbReference type="Proteomes" id="UP000013989">
    <property type="component" value="Unassembled WGS sequence"/>
</dbReference>
<dbReference type="AlphaFoldDB" id="A0A9W5QF99"/>
<dbReference type="EMBL" id="AHEJ01000084">
    <property type="protein sequence ID" value="EOP60889.1"/>
    <property type="molecule type" value="Genomic_DNA"/>
</dbReference>
<dbReference type="PANTHER" id="PTHR36839">
    <property type="entry name" value="METALLO-BETA-LACTAMASE FAMILY PROTEIN (AFU_ORTHOLOGUE AFUA_5G12770)"/>
    <property type="match status" value="1"/>
</dbReference>
<accession>A0A9W5QF99</accession>
<dbReference type="PANTHER" id="PTHR36839:SF1">
    <property type="entry name" value="METALLO-BETA-LACTAMASE FAMILY PROTEIN (AFU_ORTHOLOGUE AFUA_5G12770)"/>
    <property type="match status" value="1"/>
</dbReference>
<evidence type="ECO:0000313" key="2">
    <source>
        <dbReference type="EMBL" id="EOP60889.1"/>
    </source>
</evidence>
<organism evidence="2 3">
    <name type="scientific">Bacillus cereus ISP2954</name>
    <dbReference type="NCBI Taxonomy" id="1053215"/>
    <lineage>
        <taxon>Bacteria</taxon>
        <taxon>Bacillati</taxon>
        <taxon>Bacillota</taxon>
        <taxon>Bacilli</taxon>
        <taxon>Bacillales</taxon>
        <taxon>Bacillaceae</taxon>
        <taxon>Bacillus</taxon>
        <taxon>Bacillus cereus group</taxon>
    </lineage>
</organism>